<dbReference type="AlphaFoldDB" id="A0AAE2YPI9"/>
<evidence type="ECO:0000313" key="5">
    <source>
        <dbReference type="Proteomes" id="UP001197378"/>
    </source>
</evidence>
<feature type="compositionally biased region" description="Low complexity" evidence="2">
    <location>
        <begin position="85"/>
        <end position="107"/>
    </location>
</feature>
<feature type="region of interest" description="Disordered" evidence="2">
    <location>
        <begin position="51"/>
        <end position="107"/>
    </location>
</feature>
<evidence type="ECO:0000256" key="2">
    <source>
        <dbReference type="SAM" id="MobiDB-lite"/>
    </source>
</evidence>
<reference evidence="4" key="1">
    <citation type="journal article" date="2021" name="ISME J.">
        <title>Genomic evolution of the class Acidithiobacillia: deep-branching Proteobacteria living in extreme acidic conditions.</title>
        <authorList>
            <person name="Moya-Beltran A."/>
            <person name="Beard S."/>
            <person name="Rojas-Villalobos C."/>
            <person name="Issotta F."/>
            <person name="Gallardo Y."/>
            <person name="Ulloa R."/>
            <person name="Giaveno A."/>
            <person name="Degli Esposti M."/>
            <person name="Johnson D.B."/>
            <person name="Quatrini R."/>
        </authorList>
    </citation>
    <scope>NUCLEOTIDE SEQUENCE</scope>
    <source>
        <strain evidence="4">VAN18-1</strain>
    </source>
</reference>
<comment type="caution">
    <text evidence="4">The sequence shown here is derived from an EMBL/GenBank/DDBJ whole genome shotgun (WGS) entry which is preliminary data.</text>
</comment>
<evidence type="ECO:0000256" key="1">
    <source>
        <dbReference type="SAM" id="Coils"/>
    </source>
</evidence>
<protein>
    <submittedName>
        <fullName evidence="4">DUF4124 domain-containing protein</fullName>
    </submittedName>
</protein>
<organism evidence="4 5">
    <name type="scientific">Igneacidithiobacillus copahuensis</name>
    <dbReference type="NCBI Taxonomy" id="2724909"/>
    <lineage>
        <taxon>Bacteria</taxon>
        <taxon>Pseudomonadati</taxon>
        <taxon>Pseudomonadota</taxon>
        <taxon>Acidithiobacillia</taxon>
        <taxon>Acidithiobacillales</taxon>
        <taxon>Acidithiobacillaceae</taxon>
        <taxon>Igneacidithiobacillus</taxon>
    </lineage>
</organism>
<name>A0AAE2YPI9_9PROT</name>
<gene>
    <name evidence="4" type="ORF">HFQ13_07010</name>
</gene>
<dbReference type="EMBL" id="JAAXYO010000090">
    <property type="protein sequence ID" value="MBU2787952.1"/>
    <property type="molecule type" value="Genomic_DNA"/>
</dbReference>
<keyword evidence="5" id="KW-1185">Reference proteome</keyword>
<dbReference type="Pfam" id="PF13511">
    <property type="entry name" value="DUF4124"/>
    <property type="match status" value="1"/>
</dbReference>
<dbReference type="Proteomes" id="UP001197378">
    <property type="component" value="Unassembled WGS sequence"/>
</dbReference>
<keyword evidence="1" id="KW-0175">Coiled coil</keyword>
<proteinExistence type="predicted"/>
<dbReference type="InterPro" id="IPR025392">
    <property type="entry name" value="DUF4124"/>
</dbReference>
<sequence>MQRRLIMQSSGRRTCTLAVVVALLSTGLAFDAQATIYRWVSPDGVVSYGGNPPANARQVETLDGAPMPSAPDHAAPASGPLGNRPAQSSPEQPAAPQNHADNQAQQALKMQLAAARLQLLQATQAYEKGKAVRYGNERNYARYLQRIDSLKEAVHVAELRVALLQHQLQQQSSSTPEPRN</sequence>
<evidence type="ECO:0000259" key="3">
    <source>
        <dbReference type="Pfam" id="PF13511"/>
    </source>
</evidence>
<evidence type="ECO:0000313" key="4">
    <source>
        <dbReference type="EMBL" id="MBU2787952.1"/>
    </source>
</evidence>
<accession>A0AAE2YPI9</accession>
<feature type="coiled-coil region" evidence="1">
    <location>
        <begin position="140"/>
        <end position="167"/>
    </location>
</feature>
<feature type="domain" description="DUF4124" evidence="3">
    <location>
        <begin position="28"/>
        <end position="77"/>
    </location>
</feature>